<dbReference type="PANTHER" id="PTHR48414:SF1">
    <property type="entry name" value="POP5 HOMOLOG, RIBONUCLEASE P_MRP SUBUNIT"/>
    <property type="match status" value="1"/>
</dbReference>
<keyword evidence="7" id="KW-1185">Reference proteome</keyword>
<evidence type="ECO:0000256" key="2">
    <source>
        <dbReference type="ARBA" id="ARBA00022694"/>
    </source>
</evidence>
<dbReference type="SUPFAM" id="SSF160350">
    <property type="entry name" value="Rnp2-like"/>
    <property type="match status" value="1"/>
</dbReference>
<accession>A0A814JA67</accession>
<dbReference type="InterPro" id="IPR002759">
    <property type="entry name" value="Pop5/Rpp14/Rnp2-like"/>
</dbReference>
<dbReference type="EMBL" id="CAJOBA010001114">
    <property type="protein sequence ID" value="CAF3577291.1"/>
    <property type="molecule type" value="Genomic_DNA"/>
</dbReference>
<dbReference type="InterPro" id="IPR038085">
    <property type="entry name" value="Rnp2-like_sf"/>
</dbReference>
<evidence type="ECO:0000313" key="5">
    <source>
        <dbReference type="EMBL" id="CAF3577291.1"/>
    </source>
</evidence>
<protein>
    <submittedName>
        <fullName evidence="4">Uncharacterized protein</fullName>
    </submittedName>
</protein>
<proteinExistence type="inferred from homology"/>
<name>A0A814JA67_9BILA</name>
<comment type="similarity">
    <text evidence="1">Belongs to the eukaryotic/archaeal RNase P protein component 2 family.</text>
</comment>
<organism evidence="4 7">
    <name type="scientific">Didymodactylos carnosus</name>
    <dbReference type="NCBI Taxonomy" id="1234261"/>
    <lineage>
        <taxon>Eukaryota</taxon>
        <taxon>Metazoa</taxon>
        <taxon>Spiralia</taxon>
        <taxon>Gnathifera</taxon>
        <taxon>Rotifera</taxon>
        <taxon>Eurotatoria</taxon>
        <taxon>Bdelloidea</taxon>
        <taxon>Philodinida</taxon>
        <taxon>Philodinidae</taxon>
        <taxon>Didymodactylos</taxon>
    </lineage>
</organism>
<dbReference type="Proteomes" id="UP000681722">
    <property type="component" value="Unassembled WGS sequence"/>
</dbReference>
<keyword evidence="2" id="KW-0819">tRNA processing</keyword>
<evidence type="ECO:0000313" key="6">
    <source>
        <dbReference type="EMBL" id="CAF3804680.1"/>
    </source>
</evidence>
<dbReference type="PANTHER" id="PTHR48414">
    <property type="entry name" value="POP5 HOMOLOG, RIBONUCLEASE P_MRP SUBUNIT"/>
    <property type="match status" value="1"/>
</dbReference>
<evidence type="ECO:0000313" key="7">
    <source>
        <dbReference type="Proteomes" id="UP000663829"/>
    </source>
</evidence>
<dbReference type="EMBL" id="CAJOBC010003881">
    <property type="protein sequence ID" value="CAF3804680.1"/>
    <property type="molecule type" value="Genomic_DNA"/>
</dbReference>
<dbReference type="OrthoDB" id="24745at2759"/>
<evidence type="ECO:0000313" key="3">
    <source>
        <dbReference type="EMBL" id="CAF0794423.1"/>
    </source>
</evidence>
<dbReference type="AlphaFoldDB" id="A0A814JA67"/>
<dbReference type="Proteomes" id="UP000677228">
    <property type="component" value="Unassembled WGS sequence"/>
</dbReference>
<gene>
    <name evidence="4" type="ORF">GPM918_LOCUS15426</name>
    <name evidence="3" type="ORF">OVA965_LOCUS4308</name>
    <name evidence="6" type="ORF">SRO942_LOCUS15426</name>
    <name evidence="5" type="ORF">TMI583_LOCUS4306</name>
</gene>
<dbReference type="Proteomes" id="UP000682733">
    <property type="component" value="Unassembled WGS sequence"/>
</dbReference>
<dbReference type="GO" id="GO:0030677">
    <property type="term" value="C:ribonuclease P complex"/>
    <property type="evidence" value="ECO:0007669"/>
    <property type="project" value="InterPro"/>
</dbReference>
<dbReference type="Proteomes" id="UP000663829">
    <property type="component" value="Unassembled WGS sequence"/>
</dbReference>
<sequence>MPSVTGVHPCSASAEPVPTERKIDSLLLSIHMVRIKRRYFVFHIHFADDNDDKQHYLSRHLKPNHIQTSLEQIIQKLYGDYGSAKFLRSLTIIYYNPVTNLSIIRCLRENKVEMKTVATFTTHIGPYECSLQTLHVAGSIRQCKKFLVKYCTQTLLQMNMDKKTTTTATSDLLILKKKKGFGATKKYQSIQQQQQIISFENKKTKILQSLLIDSRIDSQLISSNIEEDDNKM</sequence>
<dbReference type="GO" id="GO:0001682">
    <property type="term" value="P:tRNA 5'-leader removal"/>
    <property type="evidence" value="ECO:0007669"/>
    <property type="project" value="InterPro"/>
</dbReference>
<evidence type="ECO:0000256" key="1">
    <source>
        <dbReference type="ARBA" id="ARBA00010800"/>
    </source>
</evidence>
<evidence type="ECO:0000313" key="4">
    <source>
        <dbReference type="EMBL" id="CAF1034000.1"/>
    </source>
</evidence>
<dbReference type="EMBL" id="CAJNOK010001114">
    <property type="protein sequence ID" value="CAF0794423.1"/>
    <property type="molecule type" value="Genomic_DNA"/>
</dbReference>
<reference evidence="4" key="1">
    <citation type="submission" date="2021-02" db="EMBL/GenBank/DDBJ databases">
        <authorList>
            <person name="Nowell W R."/>
        </authorList>
    </citation>
    <scope>NUCLEOTIDE SEQUENCE</scope>
</reference>
<comment type="caution">
    <text evidence="4">The sequence shown here is derived from an EMBL/GenBank/DDBJ whole genome shotgun (WGS) entry which is preliminary data.</text>
</comment>
<dbReference type="Pfam" id="PF01900">
    <property type="entry name" value="RNase_P_Rpp14"/>
    <property type="match status" value="1"/>
</dbReference>
<dbReference type="Gene3D" id="3.30.70.3250">
    <property type="entry name" value="Ribonuclease P, Pop5 subunit"/>
    <property type="match status" value="1"/>
</dbReference>
<dbReference type="EMBL" id="CAJNOQ010003881">
    <property type="protein sequence ID" value="CAF1034000.1"/>
    <property type="molecule type" value="Genomic_DNA"/>
</dbReference>